<evidence type="ECO:0000256" key="3">
    <source>
        <dbReference type="PROSITE-ProRule" id="PRU00169"/>
    </source>
</evidence>
<gene>
    <name evidence="6" type="ORF">P9H32_11640</name>
</gene>
<reference evidence="6 7" key="1">
    <citation type="journal article" date="2024" name="Appl. Environ. Microbiol.">
        <title>Pontiella agarivorans sp. nov., a novel marine anaerobic bacterium capable of degrading macroalgal polysaccharides and fixing nitrogen.</title>
        <authorList>
            <person name="Liu N."/>
            <person name="Kivenson V."/>
            <person name="Peng X."/>
            <person name="Cui Z."/>
            <person name="Lankiewicz T.S."/>
            <person name="Gosselin K.M."/>
            <person name="English C.J."/>
            <person name="Blair E.M."/>
            <person name="O'Malley M.A."/>
            <person name="Valentine D.L."/>
        </authorList>
    </citation>
    <scope>NUCLEOTIDE SEQUENCE [LARGE SCALE GENOMIC DNA]</scope>
    <source>
        <strain evidence="6 7">NLcol2</strain>
    </source>
</reference>
<evidence type="ECO:0000259" key="4">
    <source>
        <dbReference type="PROSITE" id="PS50043"/>
    </source>
</evidence>
<dbReference type="CDD" id="cd17535">
    <property type="entry name" value="REC_NarL-like"/>
    <property type="match status" value="1"/>
</dbReference>
<dbReference type="PANTHER" id="PTHR43214:SF43">
    <property type="entry name" value="TWO-COMPONENT RESPONSE REGULATOR"/>
    <property type="match status" value="1"/>
</dbReference>
<feature type="modified residue" description="4-aspartylphosphate" evidence="3">
    <location>
        <position position="66"/>
    </location>
</feature>
<evidence type="ECO:0000256" key="2">
    <source>
        <dbReference type="ARBA" id="ARBA00023125"/>
    </source>
</evidence>
<dbReference type="InterPro" id="IPR016032">
    <property type="entry name" value="Sig_transdc_resp-reg_C-effctor"/>
</dbReference>
<dbReference type="Pfam" id="PF00072">
    <property type="entry name" value="Response_reg"/>
    <property type="match status" value="1"/>
</dbReference>
<sequence>MTAKKTKKPGTGKKQVYLVDDHPIVRQGLIKLIEQEAALEVCGEAGSVSEALAEIQDVEPDVVLVDISLEDSNGLELIKTIDDLGLKIPTLVLSMHDESLYAEHALKAGASGYVMKQAAATTLVQAIEKVLDGEIYVSKAMSSHMLKMAFRSGGEKSRGGTEALSLRELEVFELIGRGNSTREIAEQLNLSVKTIETYRAHIKDKLHLRSGTELMQKAIHWVENESHRIN</sequence>
<accession>A0ABU5MZ85</accession>
<dbReference type="InterPro" id="IPR058245">
    <property type="entry name" value="NreC/VraR/RcsB-like_REC"/>
</dbReference>
<keyword evidence="2" id="KW-0238">DNA-binding</keyword>
<evidence type="ECO:0000256" key="1">
    <source>
        <dbReference type="ARBA" id="ARBA00022553"/>
    </source>
</evidence>
<organism evidence="6 7">
    <name type="scientific">Pontiella agarivorans</name>
    <dbReference type="NCBI Taxonomy" id="3038953"/>
    <lineage>
        <taxon>Bacteria</taxon>
        <taxon>Pseudomonadati</taxon>
        <taxon>Kiritimatiellota</taxon>
        <taxon>Kiritimatiellia</taxon>
        <taxon>Kiritimatiellales</taxon>
        <taxon>Pontiellaceae</taxon>
        <taxon>Pontiella</taxon>
    </lineage>
</organism>
<dbReference type="Proteomes" id="UP001290861">
    <property type="component" value="Unassembled WGS sequence"/>
</dbReference>
<comment type="caution">
    <text evidence="6">The sequence shown here is derived from an EMBL/GenBank/DDBJ whole genome shotgun (WGS) entry which is preliminary data.</text>
</comment>
<dbReference type="InterPro" id="IPR011006">
    <property type="entry name" value="CheY-like_superfamily"/>
</dbReference>
<dbReference type="SMART" id="SM00448">
    <property type="entry name" value="REC"/>
    <property type="match status" value="1"/>
</dbReference>
<keyword evidence="7" id="KW-1185">Reference proteome</keyword>
<name>A0ABU5MZ85_9BACT</name>
<feature type="domain" description="HTH luxR-type" evidence="4">
    <location>
        <begin position="157"/>
        <end position="222"/>
    </location>
</feature>
<dbReference type="CDD" id="cd06170">
    <property type="entry name" value="LuxR_C_like"/>
    <property type="match status" value="1"/>
</dbReference>
<dbReference type="InterPro" id="IPR039420">
    <property type="entry name" value="WalR-like"/>
</dbReference>
<evidence type="ECO:0000313" key="6">
    <source>
        <dbReference type="EMBL" id="MDZ8119276.1"/>
    </source>
</evidence>
<dbReference type="PROSITE" id="PS00622">
    <property type="entry name" value="HTH_LUXR_1"/>
    <property type="match status" value="1"/>
</dbReference>
<dbReference type="SMART" id="SM00421">
    <property type="entry name" value="HTH_LUXR"/>
    <property type="match status" value="1"/>
</dbReference>
<keyword evidence="1 3" id="KW-0597">Phosphoprotein</keyword>
<dbReference type="InterPro" id="IPR001789">
    <property type="entry name" value="Sig_transdc_resp-reg_receiver"/>
</dbReference>
<dbReference type="PROSITE" id="PS50110">
    <property type="entry name" value="RESPONSE_REGULATORY"/>
    <property type="match status" value="1"/>
</dbReference>
<dbReference type="InterPro" id="IPR000792">
    <property type="entry name" value="Tscrpt_reg_LuxR_C"/>
</dbReference>
<dbReference type="RefSeq" id="WP_322609060.1">
    <property type="nucleotide sequence ID" value="NZ_JARVCO010000010.1"/>
</dbReference>
<dbReference type="EMBL" id="JARVCO010000010">
    <property type="protein sequence ID" value="MDZ8119276.1"/>
    <property type="molecule type" value="Genomic_DNA"/>
</dbReference>
<dbReference type="PANTHER" id="PTHR43214">
    <property type="entry name" value="TWO-COMPONENT RESPONSE REGULATOR"/>
    <property type="match status" value="1"/>
</dbReference>
<dbReference type="Pfam" id="PF00196">
    <property type="entry name" value="GerE"/>
    <property type="match status" value="1"/>
</dbReference>
<dbReference type="SUPFAM" id="SSF46894">
    <property type="entry name" value="C-terminal effector domain of the bipartite response regulators"/>
    <property type="match status" value="1"/>
</dbReference>
<feature type="domain" description="Response regulatory" evidence="5">
    <location>
        <begin position="15"/>
        <end position="131"/>
    </location>
</feature>
<dbReference type="Gene3D" id="3.40.50.2300">
    <property type="match status" value="1"/>
</dbReference>
<proteinExistence type="predicted"/>
<dbReference type="SUPFAM" id="SSF52172">
    <property type="entry name" value="CheY-like"/>
    <property type="match status" value="1"/>
</dbReference>
<dbReference type="PROSITE" id="PS50043">
    <property type="entry name" value="HTH_LUXR_2"/>
    <property type="match status" value="1"/>
</dbReference>
<evidence type="ECO:0000313" key="7">
    <source>
        <dbReference type="Proteomes" id="UP001290861"/>
    </source>
</evidence>
<dbReference type="PRINTS" id="PR00038">
    <property type="entry name" value="HTHLUXR"/>
</dbReference>
<evidence type="ECO:0000259" key="5">
    <source>
        <dbReference type="PROSITE" id="PS50110"/>
    </source>
</evidence>
<protein>
    <submittedName>
        <fullName evidence="6">Response regulator transcription factor</fullName>
    </submittedName>
</protein>